<keyword evidence="1" id="KW-0812">Transmembrane</keyword>
<reference evidence="2" key="1">
    <citation type="submission" date="2019-08" db="EMBL/GenBank/DDBJ databases">
        <title>Reference gene set and small RNA set construction with multiple tissues from Davidia involucrata Baill.</title>
        <authorList>
            <person name="Yang H."/>
            <person name="Zhou C."/>
            <person name="Li G."/>
            <person name="Wang J."/>
            <person name="Gao P."/>
            <person name="Wang M."/>
            <person name="Wang R."/>
            <person name="Zhao Y."/>
        </authorList>
    </citation>
    <scope>NUCLEOTIDE SEQUENCE</scope>
    <source>
        <tissue evidence="2">Mixed with DoveR01_LX</tissue>
    </source>
</reference>
<dbReference type="AlphaFoldDB" id="A0A5B7BLD3"/>
<feature type="transmembrane region" description="Helical" evidence="1">
    <location>
        <begin position="98"/>
        <end position="117"/>
    </location>
</feature>
<keyword evidence="1" id="KW-1133">Transmembrane helix</keyword>
<protein>
    <submittedName>
        <fullName evidence="2">Uncharacterized protein</fullName>
    </submittedName>
</protein>
<organism evidence="2">
    <name type="scientific">Davidia involucrata</name>
    <name type="common">Dove tree</name>
    <dbReference type="NCBI Taxonomy" id="16924"/>
    <lineage>
        <taxon>Eukaryota</taxon>
        <taxon>Viridiplantae</taxon>
        <taxon>Streptophyta</taxon>
        <taxon>Embryophyta</taxon>
        <taxon>Tracheophyta</taxon>
        <taxon>Spermatophyta</taxon>
        <taxon>Magnoliopsida</taxon>
        <taxon>eudicotyledons</taxon>
        <taxon>Gunneridae</taxon>
        <taxon>Pentapetalae</taxon>
        <taxon>asterids</taxon>
        <taxon>Cornales</taxon>
        <taxon>Nyssaceae</taxon>
        <taxon>Davidia</taxon>
    </lineage>
</organism>
<keyword evidence="1" id="KW-0472">Membrane</keyword>
<evidence type="ECO:0000256" key="1">
    <source>
        <dbReference type="SAM" id="Phobius"/>
    </source>
</evidence>
<dbReference type="PANTHER" id="PTHR33306:SF24">
    <property type="entry name" value="TRANSMEMBRANE PROTEIN"/>
    <property type="match status" value="1"/>
</dbReference>
<proteinExistence type="predicted"/>
<feature type="transmembrane region" description="Helical" evidence="1">
    <location>
        <begin position="12"/>
        <end position="40"/>
    </location>
</feature>
<evidence type="ECO:0000313" key="2">
    <source>
        <dbReference type="EMBL" id="MPA67973.1"/>
    </source>
</evidence>
<sequence>MARYHNSSYFDYLQYFTLPIHLCFFLVIVFFILGFSWYINYESMLEDLMDQLKLLLMVSPVVLLLVVHWLSSEDRQRVPFVISLPEKDSLHRAGGSPWGVAVLLVFLLFMISYQSYFHERWFPLLSR</sequence>
<name>A0A5B7BLD3_DAVIN</name>
<dbReference type="EMBL" id="GHES01037414">
    <property type="protein sequence ID" value="MPA67973.1"/>
    <property type="molecule type" value="Transcribed_RNA"/>
</dbReference>
<gene>
    <name evidence="2" type="ORF">Din_037414</name>
</gene>
<dbReference type="PANTHER" id="PTHR33306">
    <property type="entry name" value="EXPRESSED PROTEIN-RELATED-RELATED"/>
    <property type="match status" value="1"/>
</dbReference>
<accession>A0A5B7BLD3</accession>
<feature type="transmembrane region" description="Helical" evidence="1">
    <location>
        <begin position="52"/>
        <end position="71"/>
    </location>
</feature>